<evidence type="ECO:0000259" key="3">
    <source>
        <dbReference type="PROSITE" id="PS51670"/>
    </source>
</evidence>
<evidence type="ECO:0000313" key="5">
    <source>
        <dbReference type="WBParaSite" id="MBELARI_LOCUS18810"/>
    </source>
</evidence>
<sequence>MEKVFLFAFGLFGLVQLSQCVCPTLPSTIAASSSTGPAINGVCTSGTCYNDGTSDGCYAASATCTNAYTQCTTWVANGFCTSTYTFAQKQQYCAASCGLCGSTPPPITCRDNSTSCAAWNTNGFCASSYYTTTYKTNYCAATCGFCSG</sequence>
<dbReference type="SMART" id="SM00254">
    <property type="entry name" value="ShKT"/>
    <property type="match status" value="2"/>
</dbReference>
<comment type="caution">
    <text evidence="1">Lacks conserved residue(s) required for the propagation of feature annotation.</text>
</comment>
<feature type="domain" description="ShKT" evidence="3">
    <location>
        <begin position="109"/>
        <end position="146"/>
    </location>
</feature>
<dbReference type="PANTHER" id="PTHR46707">
    <property type="entry name" value="PROTEIN CBG07468"/>
    <property type="match status" value="1"/>
</dbReference>
<evidence type="ECO:0000256" key="1">
    <source>
        <dbReference type="PROSITE-ProRule" id="PRU01005"/>
    </source>
</evidence>
<proteinExistence type="predicted"/>
<dbReference type="WBParaSite" id="MBELARI_LOCUS3644">
    <property type="protein sequence ID" value="MBELARI_LOCUS3644"/>
    <property type="gene ID" value="MBELARI_LOCUS3644"/>
</dbReference>
<protein>
    <submittedName>
        <fullName evidence="5 6">ShKT domain-containing protein</fullName>
    </submittedName>
</protein>
<dbReference type="WBParaSite" id="MBELARI_LOCUS18810">
    <property type="protein sequence ID" value="MBELARI_LOCUS18810"/>
    <property type="gene ID" value="MBELARI_LOCUS18810"/>
</dbReference>
<dbReference type="PROSITE" id="PS51670">
    <property type="entry name" value="SHKT"/>
    <property type="match status" value="2"/>
</dbReference>
<dbReference type="Pfam" id="PF01549">
    <property type="entry name" value="ShK"/>
    <property type="match status" value="2"/>
</dbReference>
<name>A0AAF3F9X8_9BILA</name>
<dbReference type="Gene3D" id="1.10.10.1940">
    <property type="match status" value="2"/>
</dbReference>
<organism evidence="4 6">
    <name type="scientific">Mesorhabditis belari</name>
    <dbReference type="NCBI Taxonomy" id="2138241"/>
    <lineage>
        <taxon>Eukaryota</taxon>
        <taxon>Metazoa</taxon>
        <taxon>Ecdysozoa</taxon>
        <taxon>Nematoda</taxon>
        <taxon>Chromadorea</taxon>
        <taxon>Rhabditida</taxon>
        <taxon>Rhabditina</taxon>
        <taxon>Rhabditomorpha</taxon>
        <taxon>Rhabditoidea</taxon>
        <taxon>Rhabditidae</taxon>
        <taxon>Mesorhabditinae</taxon>
        <taxon>Mesorhabditis</taxon>
    </lineage>
</organism>
<feature type="chain" id="PRO_5041856494" evidence="2">
    <location>
        <begin position="21"/>
        <end position="148"/>
    </location>
</feature>
<keyword evidence="4" id="KW-1185">Reference proteome</keyword>
<reference evidence="5 6" key="1">
    <citation type="submission" date="2024-02" db="UniProtKB">
        <authorList>
            <consortium name="WormBaseParasite"/>
        </authorList>
    </citation>
    <scope>IDENTIFICATION</scope>
</reference>
<feature type="domain" description="ShKT" evidence="3">
    <location>
        <begin position="64"/>
        <end position="100"/>
    </location>
</feature>
<evidence type="ECO:0000313" key="6">
    <source>
        <dbReference type="WBParaSite" id="MBELARI_LOCUS3644"/>
    </source>
</evidence>
<dbReference type="PANTHER" id="PTHR46707:SF1">
    <property type="entry name" value="COEXPRESSED WITH POLYCYSTINS-RELATED"/>
    <property type="match status" value="1"/>
</dbReference>
<accession>A0AAF3F9X8</accession>
<dbReference type="AlphaFoldDB" id="A0AAF3F9X8"/>
<evidence type="ECO:0000313" key="4">
    <source>
        <dbReference type="Proteomes" id="UP000887575"/>
    </source>
</evidence>
<keyword evidence="2" id="KW-0732">Signal</keyword>
<feature type="signal peptide" evidence="2">
    <location>
        <begin position="1"/>
        <end position="20"/>
    </location>
</feature>
<evidence type="ECO:0000256" key="2">
    <source>
        <dbReference type="SAM" id="SignalP"/>
    </source>
</evidence>
<dbReference type="InterPro" id="IPR003582">
    <property type="entry name" value="ShKT_dom"/>
</dbReference>
<dbReference type="Proteomes" id="UP000887575">
    <property type="component" value="Unassembled WGS sequence"/>
</dbReference>